<dbReference type="CDD" id="cd00067">
    <property type="entry name" value="GAL4"/>
    <property type="match status" value="1"/>
</dbReference>
<dbReference type="InterPro" id="IPR050364">
    <property type="entry name" value="Cytochrome_P450_fung"/>
</dbReference>
<dbReference type="GO" id="GO:0016705">
    <property type="term" value="F:oxidoreductase activity, acting on paired donors, with incorporation or reduction of molecular oxygen"/>
    <property type="evidence" value="ECO:0007669"/>
    <property type="project" value="InterPro"/>
</dbReference>
<dbReference type="GO" id="GO:0020037">
    <property type="term" value="F:heme binding"/>
    <property type="evidence" value="ECO:0007669"/>
    <property type="project" value="InterPro"/>
</dbReference>
<feature type="binding site" description="axial binding residue" evidence="6">
    <location>
        <position position="1718"/>
    </location>
    <ligand>
        <name>heme</name>
        <dbReference type="ChEBI" id="CHEBI:30413"/>
    </ligand>
    <ligandPart>
        <name>Fe</name>
        <dbReference type="ChEBI" id="CHEBI:18248"/>
    </ligandPart>
</feature>
<dbReference type="InterPro" id="IPR036396">
    <property type="entry name" value="Cyt_P450_sf"/>
</dbReference>
<keyword evidence="8" id="KW-1133">Transmembrane helix</keyword>
<evidence type="ECO:0000256" key="5">
    <source>
        <dbReference type="ARBA" id="ARBA00023242"/>
    </source>
</evidence>
<protein>
    <recommendedName>
        <fullName evidence="9">Zn(2)-C6 fungal-type domain-containing protein</fullName>
    </recommendedName>
</protein>
<feature type="region of interest" description="Disordered" evidence="7">
    <location>
        <begin position="74"/>
        <end position="95"/>
    </location>
</feature>
<evidence type="ECO:0000313" key="10">
    <source>
        <dbReference type="EMBL" id="VTT81697.1"/>
    </source>
</evidence>
<dbReference type="GO" id="GO:0000981">
    <property type="term" value="F:DNA-binding transcription factor activity, RNA polymerase II-specific"/>
    <property type="evidence" value="ECO:0007669"/>
    <property type="project" value="InterPro"/>
</dbReference>
<dbReference type="InterPro" id="IPR002401">
    <property type="entry name" value="Cyt_P450_E_grp-I"/>
</dbReference>
<dbReference type="InterPro" id="IPR036864">
    <property type="entry name" value="Zn2-C6_fun-type_DNA-bd_sf"/>
</dbReference>
<dbReference type="PANTHER" id="PTHR46300:SF12">
    <property type="entry name" value="P450, PUTATIVE (EUROFUNG)-RELATED"/>
    <property type="match status" value="1"/>
</dbReference>
<comment type="caution">
    <text evidence="10">The sequence shown here is derived from an EMBL/GenBank/DDBJ whole genome shotgun (WGS) entry which is preliminary data.</text>
</comment>
<reference evidence="10" key="1">
    <citation type="submission" date="2019-05" db="EMBL/GenBank/DDBJ databases">
        <authorList>
            <person name="Piombo E."/>
        </authorList>
    </citation>
    <scope>NUCLEOTIDE SEQUENCE</scope>
    <source>
        <strain evidence="10">C2S</strain>
    </source>
</reference>
<dbReference type="GO" id="GO:0004497">
    <property type="term" value="F:monooxygenase activity"/>
    <property type="evidence" value="ECO:0007669"/>
    <property type="project" value="InterPro"/>
</dbReference>
<keyword evidence="5" id="KW-0539">Nucleus</keyword>
<dbReference type="InterPro" id="IPR001138">
    <property type="entry name" value="Zn2Cys6_DnaBD"/>
</dbReference>
<keyword evidence="8" id="KW-0472">Membrane</keyword>
<proteinExistence type="inferred from homology"/>
<comment type="similarity">
    <text evidence="1">Belongs to the cytochrome P450 family.</text>
</comment>
<feature type="non-terminal residue" evidence="10">
    <location>
        <position position="1"/>
    </location>
</feature>
<dbReference type="CDD" id="cd12148">
    <property type="entry name" value="fungal_TF_MHR"/>
    <property type="match status" value="1"/>
</dbReference>
<dbReference type="SMART" id="SM00906">
    <property type="entry name" value="Fungal_trans"/>
    <property type="match status" value="1"/>
</dbReference>
<dbReference type="GO" id="GO:0003677">
    <property type="term" value="F:DNA binding"/>
    <property type="evidence" value="ECO:0007669"/>
    <property type="project" value="InterPro"/>
</dbReference>
<dbReference type="CDD" id="cd11065">
    <property type="entry name" value="CYP64-like"/>
    <property type="match status" value="1"/>
</dbReference>
<comment type="cofactor">
    <cofactor evidence="6">
        <name>heme</name>
        <dbReference type="ChEBI" id="CHEBI:30413"/>
    </cofactor>
</comment>
<keyword evidence="2 6" id="KW-0479">Metal-binding</keyword>
<evidence type="ECO:0000256" key="8">
    <source>
        <dbReference type="SAM" id="Phobius"/>
    </source>
</evidence>
<evidence type="ECO:0000256" key="1">
    <source>
        <dbReference type="ARBA" id="ARBA00010617"/>
    </source>
</evidence>
<keyword evidence="6" id="KW-0349">Heme</keyword>
<dbReference type="SUPFAM" id="SSF57701">
    <property type="entry name" value="Zn2/Cys6 DNA-binding domain"/>
    <property type="match status" value="1"/>
</dbReference>
<dbReference type="Pfam" id="PF00067">
    <property type="entry name" value="p450"/>
    <property type="match status" value="4"/>
</dbReference>
<feature type="compositionally biased region" description="Basic residues" evidence="7">
    <location>
        <begin position="18"/>
        <end position="27"/>
    </location>
</feature>
<dbReference type="SUPFAM" id="SSF48264">
    <property type="entry name" value="Cytochrome P450"/>
    <property type="match status" value="2"/>
</dbReference>
<keyword evidence="4 6" id="KW-0408">Iron</keyword>
<dbReference type="Pfam" id="PF04082">
    <property type="entry name" value="Fungal_trans"/>
    <property type="match status" value="1"/>
</dbReference>
<dbReference type="EMBL" id="CABFJX010000408">
    <property type="protein sequence ID" value="VTT81697.1"/>
    <property type="molecule type" value="Genomic_DNA"/>
</dbReference>
<evidence type="ECO:0000259" key="9">
    <source>
        <dbReference type="PROSITE" id="PS00463"/>
    </source>
</evidence>
<evidence type="ECO:0000256" key="2">
    <source>
        <dbReference type="ARBA" id="ARBA00022723"/>
    </source>
</evidence>
<organism evidence="10 11">
    <name type="scientific">Fusarium fujikuroi</name>
    <name type="common">Bakanae and foot rot disease fungus</name>
    <name type="synonym">Gibberella fujikuroi</name>
    <dbReference type="NCBI Taxonomy" id="5127"/>
    <lineage>
        <taxon>Eukaryota</taxon>
        <taxon>Fungi</taxon>
        <taxon>Dikarya</taxon>
        <taxon>Ascomycota</taxon>
        <taxon>Pezizomycotina</taxon>
        <taxon>Sordariomycetes</taxon>
        <taxon>Hypocreomycetidae</taxon>
        <taxon>Hypocreales</taxon>
        <taxon>Nectriaceae</taxon>
        <taxon>Fusarium</taxon>
        <taxon>Fusarium fujikuroi species complex</taxon>
    </lineage>
</organism>
<evidence type="ECO:0000256" key="4">
    <source>
        <dbReference type="ARBA" id="ARBA00023004"/>
    </source>
</evidence>
<keyword evidence="3" id="KW-0560">Oxidoreductase</keyword>
<dbReference type="SMART" id="SM00066">
    <property type="entry name" value="GAL4"/>
    <property type="match status" value="2"/>
</dbReference>
<dbReference type="CDD" id="cd11061">
    <property type="entry name" value="CYP67-like"/>
    <property type="match status" value="1"/>
</dbReference>
<dbReference type="GO" id="GO:0008270">
    <property type="term" value="F:zinc ion binding"/>
    <property type="evidence" value="ECO:0007669"/>
    <property type="project" value="InterPro"/>
</dbReference>
<dbReference type="PRINTS" id="PR00463">
    <property type="entry name" value="EP450I"/>
</dbReference>
<feature type="domain" description="Zn(2)-C6 fungal-type" evidence="9">
    <location>
        <begin position="33"/>
        <end position="60"/>
    </location>
</feature>
<dbReference type="InterPro" id="IPR007219">
    <property type="entry name" value="XnlR_reg_dom"/>
</dbReference>
<keyword evidence="8" id="KW-0812">Transmembrane</keyword>
<evidence type="ECO:0000256" key="6">
    <source>
        <dbReference type="PIRSR" id="PIRSR602401-1"/>
    </source>
</evidence>
<dbReference type="Proteomes" id="UP000760494">
    <property type="component" value="Unassembled WGS sequence"/>
</dbReference>
<name>A0A9Q9UGP5_FUSFU</name>
<dbReference type="GO" id="GO:0006351">
    <property type="term" value="P:DNA-templated transcription"/>
    <property type="evidence" value="ECO:0007669"/>
    <property type="project" value="InterPro"/>
</dbReference>
<dbReference type="InterPro" id="IPR001128">
    <property type="entry name" value="Cyt_P450"/>
</dbReference>
<sequence>DVMKRQVPQEPSEDSQPSRKRGLSSRRPRASQACLSCAASKVRCDDLEICRRCLKRGASCIRSSQVREDCRMASAEAPRALSETSTRTSIDGGDSNILSLTTHDSAEVPPLTMASTMPAARDEGGEGLLIDDETPDFDFAFPSSHMSLDCSRPLQVCSDIQATDIIDTTLSDPAGWPKNASLHAEFDPSFLLPLPYIDFSGFIGGSSLHNFTDSIATSSKGSSTEDKLGFEEALDGPESLEPQRWISHNKGTPYLAEPCETDGICGAELVPVDATHSEENQSRLPLVGILTLFIAGRVSRNEKYNYPNPIPGIPFFGNSFQVPSEGQGPWMTEIAKRTGEMYTMTFGGTPWLFLNSRKAVHELLEKKAAIYSSRQNLPMANDLISGKKRFLFMPYGSDWRRTRKEMHLILNNTKSNLFEPYQDMESRALLYHYLNHPEKWWEANARYANSIIMGVIYGRRSDLGDEDMANLLSNLAKSTRVFKKLLDDLLERQRLGTQQPCFMTEFLERNTNGEFTEEESYWMAGTLIEAGSDTTRITLILILAAAVMYPDWVGRTQRQLDSVCGYKAERLPTFDDMAKLPLVKGVIKEGLRWKPSIVETGVPHALTKDDTFDGYRIAAGTVVTFNSWAISHLDYEEPERFYPERFLDDDLDVPTKGHVGFGAGRRLSLVNLQKTFLNALRQPRKIRCDLAFGGSPCLNCRLDEVHCEIRGRKPKRRKLETKQAQVTIKTNTSSAITIPNDIWLQDGMFTTSNDSFLGDSPFSFSNPSPFCLDNEQMESTNARSEGDSAASKATDDRLAFISKPDLSGLPADDVGLLRQHGCLNVPPRHILDEFIREYFLHVHPMLPLMDESVFWEQYGQKTNKLSLFLIQAMLFASCSFVPESFTKELGFECPRLAAARFYQRAKLLYVFDIEPSAVDLARGALLLTFLPVSSGNDHPTPNSVWLTRAIQHAEGLGASHVRHINGPDTASLKRLWWCCIIRDRSICLGQRRCVQIPGECPLPVEEDFSSEFNGSLVYTPHTKAQLFRIFRRLMEFCYTVVDLLQLMARHRSASRNLESVCVDDRAILSRCKDDLSAWFSATGEEFLNLGHEGEQRHPSVIIYTNFIYIQYYTAKLLLHHQKLIFSVGLSDWAEFLPSTLVDEVRSATFRFIDHLSEPVRLGLARFLPISVAAFAAVPIAMHVFEARLGGHATANQRRLHILIEMLEAYQPRFEGIEPLGLLVRQTVSSFESGLTSQWKGCLRSWTDIIAYQPYQYLSSYHGDLESQSLLDAWYIASVLLAAFIAGVYSSMVVYRFFFHPLRRFPGPRFAPLSALCAISMSMKKFHMFSEVQKLHKTYGDFIRLGINLGPSEISVASPSAVATIYQNSSPCLKGPWYNVFVPTISLHATRDKQEHTLRRKVWDRGLNAKAMRDYEPRIEKYTGLLMNQLQQRCGKPVDITDWCGFYGFDVMGDLAFGKSFNMLNDGVKHYYMELTQMSTLWGSPIGRASWLYLLIKDVPILNRQIVQFLKWLRKHVDQRTKNEPHLPDLFSWLLGAYKEQSVHTKQDDLNLLGDAHLIVVAGRHVSNSRYDNIWLTRLHSDTTSTTMTCALFELARHPHVYQKLQKEVDDFLKQGDSPHSHSALSKLKYLQAIIDETMRLYPAIPSGLQRITPRQGMEIEGTFIPGNTIIQTPTYTLNRDERCFVRPNDFIPERWTTQPDLVRDASAFAPFSIGRYSCAGKQLGLLEVRHVLTQIVSKFDIRLAPNQTVEAFQEGLADGFTLLCPKLEMVFETRIS</sequence>
<dbReference type="PANTHER" id="PTHR46300">
    <property type="entry name" value="P450, PUTATIVE (EUROFUNG)-RELATED-RELATED"/>
    <property type="match status" value="1"/>
</dbReference>
<accession>A0A9Q9UGP5</accession>
<feature type="region of interest" description="Disordered" evidence="7">
    <location>
        <begin position="1"/>
        <end position="27"/>
    </location>
</feature>
<dbReference type="PRINTS" id="PR00385">
    <property type="entry name" value="P450"/>
</dbReference>
<feature type="transmembrane region" description="Helical" evidence="8">
    <location>
        <begin position="1273"/>
        <end position="1297"/>
    </location>
</feature>
<gene>
    <name evidence="10" type="ORF">C2S_12120</name>
</gene>
<dbReference type="Gene3D" id="1.10.630.10">
    <property type="entry name" value="Cytochrome P450"/>
    <property type="match status" value="2"/>
</dbReference>
<dbReference type="GO" id="GO:0005506">
    <property type="term" value="F:iron ion binding"/>
    <property type="evidence" value="ECO:0007669"/>
    <property type="project" value="InterPro"/>
</dbReference>
<evidence type="ECO:0000256" key="3">
    <source>
        <dbReference type="ARBA" id="ARBA00023002"/>
    </source>
</evidence>
<evidence type="ECO:0000256" key="7">
    <source>
        <dbReference type="SAM" id="MobiDB-lite"/>
    </source>
</evidence>
<evidence type="ECO:0000313" key="11">
    <source>
        <dbReference type="Proteomes" id="UP000760494"/>
    </source>
</evidence>
<dbReference type="PROSITE" id="PS00463">
    <property type="entry name" value="ZN2_CY6_FUNGAL_1"/>
    <property type="match status" value="1"/>
</dbReference>